<gene>
    <name evidence="8" type="ORF">CTI12_AA319680</name>
</gene>
<sequence length="212" mass="23850">MQYVVFHATINTTEFQAYLEFFISHIDGTPISSEVKKQRVIMCLRAAIERRVSKVAVFSIITLIHFVPPPQPPSSTLIFLPATTIRPPPFAGLGSNLERTTESGLLITGAQPSITGRYNSVQVCSDINNPNGHMVSIRESARRSRMRKQAHLTALRQPVSRSSMLLLLALLLDSRYPVLYGYLWLRLFLAPVDSDFLLSFMQTLKPPHSPRM</sequence>
<comment type="function">
    <text evidence="7">Binds amino acids.</text>
</comment>
<organism evidence="8 9">
    <name type="scientific">Artemisia annua</name>
    <name type="common">Sweet wormwood</name>
    <dbReference type="NCBI Taxonomy" id="35608"/>
    <lineage>
        <taxon>Eukaryota</taxon>
        <taxon>Viridiplantae</taxon>
        <taxon>Streptophyta</taxon>
        <taxon>Embryophyta</taxon>
        <taxon>Tracheophyta</taxon>
        <taxon>Spermatophyta</taxon>
        <taxon>Magnoliopsida</taxon>
        <taxon>eudicotyledons</taxon>
        <taxon>Gunneridae</taxon>
        <taxon>Pentapetalae</taxon>
        <taxon>asterids</taxon>
        <taxon>campanulids</taxon>
        <taxon>Asterales</taxon>
        <taxon>Asteraceae</taxon>
        <taxon>Asteroideae</taxon>
        <taxon>Anthemideae</taxon>
        <taxon>Artemisiinae</taxon>
        <taxon>Artemisia</taxon>
    </lineage>
</organism>
<evidence type="ECO:0000313" key="9">
    <source>
        <dbReference type="Proteomes" id="UP000245207"/>
    </source>
</evidence>
<evidence type="ECO:0000256" key="4">
    <source>
        <dbReference type="ARBA" id="ARBA00023125"/>
    </source>
</evidence>
<dbReference type="GO" id="GO:0003677">
    <property type="term" value="F:DNA binding"/>
    <property type="evidence" value="ECO:0007669"/>
    <property type="project" value="UniProtKB-KW"/>
</dbReference>
<dbReference type="CDD" id="cd14702">
    <property type="entry name" value="bZIP_plant_GBF1"/>
    <property type="match status" value="1"/>
</dbReference>
<dbReference type="InterPro" id="IPR045314">
    <property type="entry name" value="bZIP_plant_GBF1"/>
</dbReference>
<dbReference type="EMBL" id="PKPP01003866">
    <property type="protein sequence ID" value="PWA67265.1"/>
    <property type="molecule type" value="Genomic_DNA"/>
</dbReference>
<dbReference type="AlphaFoldDB" id="A0A2U1N168"/>
<comment type="subcellular location">
    <subcellularLocation>
        <location evidence="1">Nucleus</location>
    </subcellularLocation>
</comment>
<keyword evidence="6" id="KW-0539">Nucleus</keyword>
<dbReference type="GO" id="GO:0016597">
    <property type="term" value="F:amino acid binding"/>
    <property type="evidence" value="ECO:0007669"/>
    <property type="project" value="UniProtKB-UniRule"/>
</dbReference>
<proteinExistence type="predicted"/>
<keyword evidence="4" id="KW-0238">DNA-binding</keyword>
<dbReference type="PANTHER" id="PTHR31096">
    <property type="entry name" value="ACT DOMAIN-CONTAINING PROTEIN ACR4-RELATED"/>
    <property type="match status" value="1"/>
</dbReference>
<evidence type="ECO:0000256" key="7">
    <source>
        <dbReference type="RuleBase" id="RU369043"/>
    </source>
</evidence>
<evidence type="ECO:0000256" key="1">
    <source>
        <dbReference type="ARBA" id="ARBA00004123"/>
    </source>
</evidence>
<accession>A0A2U1N168</accession>
<protein>
    <recommendedName>
        <fullName evidence="7">ACT domain-containing protein ACR</fullName>
    </recommendedName>
    <alternativeName>
        <fullName evidence="7">Protein ACT DOMAIN REPEATS</fullName>
    </alternativeName>
</protein>
<dbReference type="STRING" id="35608.A0A2U1N168"/>
<keyword evidence="3" id="KW-0805">Transcription regulation</keyword>
<evidence type="ECO:0000256" key="5">
    <source>
        <dbReference type="ARBA" id="ARBA00023163"/>
    </source>
</evidence>
<keyword evidence="2 7" id="KW-0677">Repeat</keyword>
<reference evidence="8 9" key="1">
    <citation type="journal article" date="2018" name="Mol. Plant">
        <title>The genome of Artemisia annua provides insight into the evolution of Asteraceae family and artemisinin biosynthesis.</title>
        <authorList>
            <person name="Shen Q."/>
            <person name="Zhang L."/>
            <person name="Liao Z."/>
            <person name="Wang S."/>
            <person name="Yan T."/>
            <person name="Shi P."/>
            <person name="Liu M."/>
            <person name="Fu X."/>
            <person name="Pan Q."/>
            <person name="Wang Y."/>
            <person name="Lv Z."/>
            <person name="Lu X."/>
            <person name="Zhang F."/>
            <person name="Jiang W."/>
            <person name="Ma Y."/>
            <person name="Chen M."/>
            <person name="Hao X."/>
            <person name="Li L."/>
            <person name="Tang Y."/>
            <person name="Lv G."/>
            <person name="Zhou Y."/>
            <person name="Sun X."/>
            <person name="Brodelius P.E."/>
            <person name="Rose J.K.C."/>
            <person name="Tang K."/>
        </authorList>
    </citation>
    <scope>NUCLEOTIDE SEQUENCE [LARGE SCALE GENOMIC DNA]</scope>
    <source>
        <strain evidence="9">cv. Huhao1</strain>
        <tissue evidence="8">Leaf</tissue>
    </source>
</reference>
<dbReference type="GO" id="GO:0003700">
    <property type="term" value="F:DNA-binding transcription factor activity"/>
    <property type="evidence" value="ECO:0007669"/>
    <property type="project" value="InterPro"/>
</dbReference>
<dbReference type="PANTHER" id="PTHR31096:SF6">
    <property type="entry name" value="ACT DOMAIN-CONTAINING PROTEIN ACR8"/>
    <property type="match status" value="1"/>
</dbReference>
<evidence type="ECO:0000256" key="2">
    <source>
        <dbReference type="ARBA" id="ARBA00022737"/>
    </source>
</evidence>
<dbReference type="InterPro" id="IPR040217">
    <property type="entry name" value="ACR1-12"/>
</dbReference>
<dbReference type="GO" id="GO:0005634">
    <property type="term" value="C:nucleus"/>
    <property type="evidence" value="ECO:0007669"/>
    <property type="project" value="UniProtKB-SubCell"/>
</dbReference>
<evidence type="ECO:0000313" key="8">
    <source>
        <dbReference type="EMBL" id="PWA67265.1"/>
    </source>
</evidence>
<keyword evidence="9" id="KW-1185">Reference proteome</keyword>
<dbReference type="Proteomes" id="UP000245207">
    <property type="component" value="Unassembled WGS sequence"/>
</dbReference>
<keyword evidence="5" id="KW-0804">Transcription</keyword>
<dbReference type="OrthoDB" id="2019938at2759"/>
<evidence type="ECO:0000256" key="3">
    <source>
        <dbReference type="ARBA" id="ARBA00023015"/>
    </source>
</evidence>
<name>A0A2U1N168_ARTAN</name>
<evidence type="ECO:0000256" key="6">
    <source>
        <dbReference type="ARBA" id="ARBA00023242"/>
    </source>
</evidence>
<comment type="caution">
    <text evidence="8">The sequence shown here is derived from an EMBL/GenBank/DDBJ whole genome shotgun (WGS) entry which is preliminary data.</text>
</comment>